<evidence type="ECO:0000313" key="2">
    <source>
        <dbReference type="Proteomes" id="UP001057402"/>
    </source>
</evidence>
<comment type="caution">
    <text evidence="1">The sequence shown here is derived from an EMBL/GenBank/DDBJ whole genome shotgun (WGS) entry which is preliminary data.</text>
</comment>
<protein>
    <submittedName>
        <fullName evidence="1">Uncharacterized protein</fullName>
    </submittedName>
</protein>
<dbReference type="Proteomes" id="UP001057402">
    <property type="component" value="Chromosome 9"/>
</dbReference>
<organism evidence="1 2">
    <name type="scientific">Melastoma candidum</name>
    <dbReference type="NCBI Taxonomy" id="119954"/>
    <lineage>
        <taxon>Eukaryota</taxon>
        <taxon>Viridiplantae</taxon>
        <taxon>Streptophyta</taxon>
        <taxon>Embryophyta</taxon>
        <taxon>Tracheophyta</taxon>
        <taxon>Spermatophyta</taxon>
        <taxon>Magnoliopsida</taxon>
        <taxon>eudicotyledons</taxon>
        <taxon>Gunneridae</taxon>
        <taxon>Pentapetalae</taxon>
        <taxon>rosids</taxon>
        <taxon>malvids</taxon>
        <taxon>Myrtales</taxon>
        <taxon>Melastomataceae</taxon>
        <taxon>Melastomatoideae</taxon>
        <taxon>Melastomateae</taxon>
        <taxon>Melastoma</taxon>
    </lineage>
</organism>
<name>A0ACB9MKR9_9MYRT</name>
<keyword evidence="2" id="KW-1185">Reference proteome</keyword>
<sequence>MYAESPVQLQDSYTRNSYKELNCTLIFGSSDEQSDRGFFPDEEQYGVFTLFIISSLLSEWFSRAPDPIRDFPVYLNVLCEHSSVDSCHLRIHQKHV</sequence>
<dbReference type="EMBL" id="CM042888">
    <property type="protein sequence ID" value="KAI4324667.1"/>
    <property type="molecule type" value="Genomic_DNA"/>
</dbReference>
<gene>
    <name evidence="1" type="ORF">MLD38_030134</name>
</gene>
<accession>A0ACB9MKR9</accession>
<proteinExistence type="predicted"/>
<evidence type="ECO:0000313" key="1">
    <source>
        <dbReference type="EMBL" id="KAI4324667.1"/>
    </source>
</evidence>
<reference evidence="2" key="1">
    <citation type="journal article" date="2023" name="Front. Plant Sci.">
        <title>Chromosomal-level genome assembly of Melastoma candidum provides insights into trichome evolution.</title>
        <authorList>
            <person name="Zhong Y."/>
            <person name="Wu W."/>
            <person name="Sun C."/>
            <person name="Zou P."/>
            <person name="Liu Y."/>
            <person name="Dai S."/>
            <person name="Zhou R."/>
        </authorList>
    </citation>
    <scope>NUCLEOTIDE SEQUENCE [LARGE SCALE GENOMIC DNA]</scope>
</reference>